<gene>
    <name evidence="6" type="ORF">AML91_21430</name>
    <name evidence="7" type="ORF">SAMN05216191_104230</name>
</gene>
<dbReference type="InterPro" id="IPR006076">
    <property type="entry name" value="FAD-dep_OxRdtase"/>
</dbReference>
<sequence length="377" mass="40801">MGMSAGYYLARQGVKTLLVDAFDPPHTEGSHHGETRLIRHAYSGDSAYIDMALRAHVLWKELEQESGTELLVPSGVLNLADQSVYSFAGRLAEAEKRQVRVERLDADELRRRWPVLNLPEHFGAMYEPDAGYLYSEKCIAAYRKLALAHGAQLLANTPVLNVTAREGSVTVHTHRGDYHGASAILSAGAWFGSLPPFAALPIRAIRKVVGWFQSIPAFDAGSFPGFTLGTGEGGYYGFPSIGGAGLKIGRHDTGREWKPGEPLAPFGSEESDEGDLRRVLEAYLPGAAGRLLKGSVCKYEHTPDEDFIIDRHPAYRHVLLAGGFSGHGFKFSSVVGEILANLAAGEASKQNIGPFSLSRFGLSPDQPQSGLTLEGIE</sequence>
<dbReference type="Gene3D" id="3.30.9.10">
    <property type="entry name" value="D-Amino Acid Oxidase, subunit A, domain 2"/>
    <property type="match status" value="1"/>
</dbReference>
<dbReference type="GO" id="GO:0050660">
    <property type="term" value="F:flavin adenine dinucleotide binding"/>
    <property type="evidence" value="ECO:0007669"/>
    <property type="project" value="InterPro"/>
</dbReference>
<evidence type="ECO:0000313" key="8">
    <source>
        <dbReference type="Proteomes" id="UP000070252"/>
    </source>
</evidence>
<dbReference type="NCBIfam" id="NF008425">
    <property type="entry name" value="PRK11259.1"/>
    <property type="match status" value="1"/>
</dbReference>
<dbReference type="AlphaFoldDB" id="A0A1G9LT38"/>
<keyword evidence="2" id="KW-0285">Flavoprotein</keyword>
<dbReference type="EMBL" id="LIPY01000120">
    <property type="protein sequence ID" value="KWX72380.1"/>
    <property type="molecule type" value="Genomic_DNA"/>
</dbReference>
<dbReference type="Proteomes" id="UP000182783">
    <property type="component" value="Unassembled WGS sequence"/>
</dbReference>
<evidence type="ECO:0000313" key="9">
    <source>
        <dbReference type="Proteomes" id="UP000182783"/>
    </source>
</evidence>
<dbReference type="InterPro" id="IPR045170">
    <property type="entry name" value="MTOX"/>
</dbReference>
<reference evidence="7 9" key="2">
    <citation type="submission" date="2016-10" db="EMBL/GenBank/DDBJ databases">
        <authorList>
            <person name="de Groot N.N."/>
        </authorList>
    </citation>
    <scope>NUCLEOTIDE SEQUENCE [LARGE SCALE GENOMIC DNA]</scope>
    <source>
        <strain evidence="7 9">CGMCC 1.10239</strain>
    </source>
</reference>
<evidence type="ECO:0000256" key="4">
    <source>
        <dbReference type="ARBA" id="ARBA00023002"/>
    </source>
</evidence>
<evidence type="ECO:0000256" key="3">
    <source>
        <dbReference type="ARBA" id="ARBA00022827"/>
    </source>
</evidence>
<accession>A0A1G9LT38</accession>
<comment type="cofactor">
    <cofactor evidence="1">
        <name>FAD</name>
        <dbReference type="ChEBI" id="CHEBI:57692"/>
    </cofactor>
</comment>
<dbReference type="GO" id="GO:0008115">
    <property type="term" value="F:sarcosine oxidase activity"/>
    <property type="evidence" value="ECO:0007669"/>
    <property type="project" value="TreeGrafter"/>
</dbReference>
<name>A0A1G9LT38_9BACL</name>
<dbReference type="Pfam" id="PF01266">
    <property type="entry name" value="DAO"/>
    <property type="match status" value="1"/>
</dbReference>
<dbReference type="SUPFAM" id="SSF51905">
    <property type="entry name" value="FAD/NAD(P)-binding domain"/>
    <property type="match status" value="1"/>
</dbReference>
<dbReference type="PANTHER" id="PTHR10961">
    <property type="entry name" value="PEROXISOMAL SARCOSINE OXIDASE"/>
    <property type="match status" value="1"/>
</dbReference>
<dbReference type="Gene3D" id="3.50.50.60">
    <property type="entry name" value="FAD/NAD(P)-binding domain"/>
    <property type="match status" value="1"/>
</dbReference>
<dbReference type="GO" id="GO:0005829">
    <property type="term" value="C:cytosol"/>
    <property type="evidence" value="ECO:0007669"/>
    <property type="project" value="TreeGrafter"/>
</dbReference>
<evidence type="ECO:0000313" key="6">
    <source>
        <dbReference type="EMBL" id="KWX72380.1"/>
    </source>
</evidence>
<evidence type="ECO:0000256" key="2">
    <source>
        <dbReference type="ARBA" id="ARBA00022630"/>
    </source>
</evidence>
<reference evidence="6 8" key="1">
    <citation type="submission" date="2015-08" db="EMBL/GenBank/DDBJ databases">
        <title>Genome of Paenibacillus jilunlii.</title>
        <authorList>
            <person name="Sant'Anna F.H."/>
            <person name="Ambrosini A."/>
            <person name="Souza R."/>
            <person name="Bach E."/>
            <person name="Fernandes G."/>
            <person name="Balsanelli E."/>
            <person name="Baura V.A."/>
            <person name="Pedrosa F.O."/>
            <person name="Souza E.M."/>
            <person name="Passaglia L."/>
        </authorList>
    </citation>
    <scope>NUCLEOTIDE SEQUENCE [LARGE SCALE GENOMIC DNA]</scope>
    <source>
        <strain evidence="6 8">DSM 23019</strain>
    </source>
</reference>
<dbReference type="PANTHER" id="PTHR10961:SF7">
    <property type="entry name" value="FAD DEPENDENT OXIDOREDUCTASE DOMAIN-CONTAINING PROTEIN"/>
    <property type="match status" value="1"/>
</dbReference>
<dbReference type="EMBL" id="FNGM01000004">
    <property type="protein sequence ID" value="SDL64931.1"/>
    <property type="molecule type" value="Genomic_DNA"/>
</dbReference>
<protein>
    <submittedName>
        <fullName evidence="6">Methyltryptophan oxidase</fullName>
    </submittedName>
    <submittedName>
        <fullName evidence="7">N-methyl-L-tryptophan oxidase</fullName>
    </submittedName>
</protein>
<keyword evidence="3" id="KW-0274">FAD</keyword>
<dbReference type="Proteomes" id="UP000070252">
    <property type="component" value="Unassembled WGS sequence"/>
</dbReference>
<organism evidence="7 9">
    <name type="scientific">Paenibacillus jilunlii</name>
    <dbReference type="NCBI Taxonomy" id="682956"/>
    <lineage>
        <taxon>Bacteria</taxon>
        <taxon>Bacillati</taxon>
        <taxon>Bacillota</taxon>
        <taxon>Bacilli</taxon>
        <taxon>Bacillales</taxon>
        <taxon>Paenibacillaceae</taxon>
        <taxon>Paenibacillus</taxon>
    </lineage>
</organism>
<proteinExistence type="predicted"/>
<feature type="domain" description="FAD dependent oxidoreductase" evidence="5">
    <location>
        <begin position="1"/>
        <end position="342"/>
    </location>
</feature>
<dbReference type="SUPFAM" id="SSF54373">
    <property type="entry name" value="FAD-linked reductases, C-terminal domain"/>
    <property type="match status" value="1"/>
</dbReference>
<evidence type="ECO:0000313" key="7">
    <source>
        <dbReference type="EMBL" id="SDL64931.1"/>
    </source>
</evidence>
<evidence type="ECO:0000256" key="1">
    <source>
        <dbReference type="ARBA" id="ARBA00001974"/>
    </source>
</evidence>
<evidence type="ECO:0000259" key="5">
    <source>
        <dbReference type="Pfam" id="PF01266"/>
    </source>
</evidence>
<dbReference type="InterPro" id="IPR036188">
    <property type="entry name" value="FAD/NAD-bd_sf"/>
</dbReference>
<keyword evidence="4" id="KW-0560">Oxidoreductase</keyword>
<keyword evidence="8" id="KW-1185">Reference proteome</keyword>
<dbReference type="RefSeq" id="WP_062525564.1">
    <property type="nucleotide sequence ID" value="NZ_CP048429.1"/>
</dbReference>